<feature type="compositionally biased region" description="Basic residues" evidence="1">
    <location>
        <begin position="51"/>
        <end position="63"/>
    </location>
</feature>
<dbReference type="EMBL" id="LR796160">
    <property type="protein sequence ID" value="CAB4122855.1"/>
    <property type="molecule type" value="Genomic_DNA"/>
</dbReference>
<feature type="compositionally biased region" description="Low complexity" evidence="1">
    <location>
        <begin position="27"/>
        <end position="38"/>
    </location>
</feature>
<name>A0A6J5KRN0_9CAUD</name>
<gene>
    <name evidence="2" type="ORF">UFOVP32_80</name>
    <name evidence="3" type="ORF">UFOVP50_76</name>
</gene>
<reference evidence="3" key="1">
    <citation type="submission" date="2020-04" db="EMBL/GenBank/DDBJ databases">
        <authorList>
            <person name="Chiriac C."/>
            <person name="Salcher M."/>
            <person name="Ghai R."/>
            <person name="Kavagutti S V."/>
        </authorList>
    </citation>
    <scope>NUCLEOTIDE SEQUENCE</scope>
</reference>
<feature type="region of interest" description="Disordered" evidence="1">
    <location>
        <begin position="25"/>
        <end position="63"/>
    </location>
</feature>
<organism evidence="3">
    <name type="scientific">uncultured Caudovirales phage</name>
    <dbReference type="NCBI Taxonomy" id="2100421"/>
    <lineage>
        <taxon>Viruses</taxon>
        <taxon>Duplodnaviria</taxon>
        <taxon>Heunggongvirae</taxon>
        <taxon>Uroviricota</taxon>
        <taxon>Caudoviricetes</taxon>
        <taxon>Peduoviridae</taxon>
        <taxon>Maltschvirus</taxon>
        <taxon>Maltschvirus maltsch</taxon>
    </lineage>
</organism>
<protein>
    <submittedName>
        <fullName evidence="3">Uncharacterized protein</fullName>
    </submittedName>
</protein>
<evidence type="ECO:0000313" key="2">
    <source>
        <dbReference type="EMBL" id="CAB4122855.1"/>
    </source>
</evidence>
<evidence type="ECO:0000256" key="1">
    <source>
        <dbReference type="SAM" id="MobiDB-lite"/>
    </source>
</evidence>
<evidence type="ECO:0000313" key="3">
    <source>
        <dbReference type="EMBL" id="CAB4123855.1"/>
    </source>
</evidence>
<dbReference type="EMBL" id="LR796173">
    <property type="protein sequence ID" value="CAB4123855.1"/>
    <property type="molecule type" value="Genomic_DNA"/>
</dbReference>
<accession>A0A6J5KRN0</accession>
<proteinExistence type="predicted"/>
<sequence length="63" mass="6510">MKDEDALVARIDALNKRLNAILKDGDGASAAPASGPDASDVHVPSTEALKPKGKKKLKSKEAA</sequence>